<dbReference type="Proteomes" id="UP000016929">
    <property type="component" value="Unassembled WGS sequence"/>
</dbReference>
<name>N1RUA8_FUSC4</name>
<dbReference type="STRING" id="1229665.N1RUA8"/>
<dbReference type="EMBL" id="KB726365">
    <property type="protein sequence ID" value="EMT69494.1"/>
    <property type="molecule type" value="Genomic_DNA"/>
</dbReference>
<gene>
    <name evidence="1" type="ORF">FOC4_g10003219</name>
</gene>
<evidence type="ECO:0000313" key="1">
    <source>
        <dbReference type="EMBL" id="EMT69494.1"/>
    </source>
</evidence>
<keyword evidence="2" id="KW-1185">Reference proteome</keyword>
<sequence>MTATSSIDLIKLCRSISKRAAFCAAAADKVAERDEQHVLELKIISSGLDELKRRLAELEELLHVKPDSRKLRDNRETLIPLFTIYETALEVLRIQLDSWQAENVAGWDSESLKAHEECLSVYNDMLEVYTRLVRCVASSKY</sequence>
<organism evidence="1 2">
    <name type="scientific">Fusarium oxysporum f. sp. cubense (strain race 4)</name>
    <name type="common">Panama disease fungus</name>
    <dbReference type="NCBI Taxonomy" id="2502994"/>
    <lineage>
        <taxon>Eukaryota</taxon>
        <taxon>Fungi</taxon>
        <taxon>Dikarya</taxon>
        <taxon>Ascomycota</taxon>
        <taxon>Pezizomycotina</taxon>
        <taxon>Sordariomycetes</taxon>
        <taxon>Hypocreomycetidae</taxon>
        <taxon>Hypocreales</taxon>
        <taxon>Nectriaceae</taxon>
        <taxon>Fusarium</taxon>
        <taxon>Fusarium oxysporum species complex</taxon>
    </lineage>
</organism>
<dbReference type="HOGENOM" id="CLU_1825329_0_0_1"/>
<reference evidence="2" key="2">
    <citation type="journal article" date="2014" name="PLoS ONE">
        <title>Genome and Transcriptome Analysis of the Fungal Pathogen Fusarium oxysporum f. sp. cubense Causing Banana Vascular Wilt Disease.</title>
        <authorList>
            <person name="Guo L."/>
            <person name="Han L."/>
            <person name="Yang L."/>
            <person name="Zeng H."/>
            <person name="Fan D."/>
            <person name="Zhu Y."/>
            <person name="Feng Y."/>
            <person name="Wang G."/>
            <person name="Peng C."/>
            <person name="Jiang X."/>
            <person name="Zhou D."/>
            <person name="Ni P."/>
            <person name="Liang C."/>
            <person name="Liu L."/>
            <person name="Wang J."/>
            <person name="Mao C."/>
            <person name="Fang X."/>
            <person name="Peng M."/>
            <person name="Huang J."/>
        </authorList>
    </citation>
    <scope>NUCLEOTIDE SEQUENCE [LARGE SCALE GENOMIC DNA]</scope>
    <source>
        <strain evidence="2">race 4</strain>
    </source>
</reference>
<accession>N1RUA8</accession>
<reference evidence="2" key="1">
    <citation type="submission" date="2012-09" db="EMBL/GenBank/DDBJ databases">
        <title>Genome sequencing and comparative transcriptomics of race 1 and race 4 of banana pathogen: Fusarium oxysporum f. sp. cubense.</title>
        <authorList>
            <person name="Fang X."/>
            <person name="Huang J."/>
        </authorList>
    </citation>
    <scope>NUCLEOTIDE SEQUENCE [LARGE SCALE GENOMIC DNA]</scope>
    <source>
        <strain evidence="2">race 4</strain>
    </source>
</reference>
<proteinExistence type="predicted"/>
<evidence type="ECO:0000313" key="2">
    <source>
        <dbReference type="Proteomes" id="UP000016929"/>
    </source>
</evidence>
<dbReference type="AlphaFoldDB" id="N1RUA8"/>
<protein>
    <submittedName>
        <fullName evidence="1">Uncharacterized protein</fullName>
    </submittedName>
</protein>